<proteinExistence type="predicted"/>
<dbReference type="eggNOG" id="COG4625">
    <property type="taxonomic scope" value="Bacteria"/>
</dbReference>
<name>A0A077AUT5_9PROT</name>
<dbReference type="STRING" id="91604.ID47_04550"/>
<gene>
    <name evidence="2" type="ORF">ID47_04550</name>
</gene>
<protein>
    <recommendedName>
        <fullName evidence="4">Autotransporter domain-containing protein</fullName>
    </recommendedName>
</protein>
<feature type="compositionally biased region" description="Low complexity" evidence="1">
    <location>
        <begin position="14"/>
        <end position="28"/>
    </location>
</feature>
<accession>A0A077AUT5</accession>
<keyword evidence="3" id="KW-1185">Reference proteome</keyword>
<evidence type="ECO:0008006" key="4">
    <source>
        <dbReference type="Google" id="ProtNLM"/>
    </source>
</evidence>
<dbReference type="RefSeq" id="WP_038464259.1">
    <property type="nucleotide sequence ID" value="NZ_CP008941.1"/>
</dbReference>
<dbReference type="KEGG" id="paca:ID47_04550"/>
<dbReference type="HOGENOM" id="CLU_574511_0_0_5"/>
<evidence type="ECO:0000313" key="3">
    <source>
        <dbReference type="Proteomes" id="UP000028926"/>
    </source>
</evidence>
<dbReference type="AlphaFoldDB" id="A0A077AUT5"/>
<evidence type="ECO:0000256" key="1">
    <source>
        <dbReference type="SAM" id="MobiDB-lite"/>
    </source>
</evidence>
<organism evidence="2 3">
    <name type="scientific">Candidatus Odyssella acanthamoebae</name>
    <dbReference type="NCBI Taxonomy" id="91604"/>
    <lineage>
        <taxon>Bacteria</taxon>
        <taxon>Pseudomonadati</taxon>
        <taxon>Pseudomonadota</taxon>
        <taxon>Alphaproteobacteria</taxon>
        <taxon>Holosporales</taxon>
        <taxon>Candidatus Paracaedibacteraceae</taxon>
        <taxon>Candidatus Odyssella</taxon>
    </lineage>
</organism>
<dbReference type="Proteomes" id="UP000028926">
    <property type="component" value="Chromosome"/>
</dbReference>
<sequence length="475" mass="44368">MPPMPVVQAGQGGTASVSGGNVGSAGTNGNDGGGGNNYVATPIAEAGGGGGGGTGSGAGAGSVSGGSGGNGVGGLAGGGVILVSSTGGGGGNTTILSTDTAVAITGGAGGTGGGYAVIPAGKGSSGGGGAGVFLYENSTIVNRGTIRGGNGGSGRKDSSYGGIGGNGAGGASGSTSSSVYSQGGAGIVGFSGGRTTITNGGTISGGLSGDGSTRTNAITFFGSSNTLILENGYNFVGNIVAGTNGTLTFGGIVDSTFDLVVDGPLFSGFTNFAKQGNSTWSLLNTATLSSTLQLNVGTLQLGNGTTDGAIAGDVNTASGAILAFNPTQADETYSNQISGSGGIAKTGTKVTTLAGINTYSGSTTINAGTLTLGAGGSIAQSSAVNLSSSGARFDLAAAGNQTIKDLTGVNGTLLILGTNAADVLTLGTANSTTFAGSASGNGGITKHGTGILALQGLTLTQATPSSPGESLKLMD</sequence>
<evidence type="ECO:0000313" key="2">
    <source>
        <dbReference type="EMBL" id="AIK96171.1"/>
    </source>
</evidence>
<reference evidence="2 3" key="1">
    <citation type="submission" date="2014-07" db="EMBL/GenBank/DDBJ databases">
        <title>Comparative genomic insights into amoeba endosymbionts belonging to the families of Holosporaceae and Candidatus Midichloriaceae within Rickettsiales.</title>
        <authorList>
            <person name="Wang Z."/>
            <person name="Wu M."/>
        </authorList>
    </citation>
    <scope>NUCLEOTIDE SEQUENCE [LARGE SCALE GENOMIC DNA]</scope>
    <source>
        <strain evidence="2">PRA3</strain>
    </source>
</reference>
<dbReference type="EMBL" id="CP008941">
    <property type="protein sequence ID" value="AIK96171.1"/>
    <property type="molecule type" value="Genomic_DNA"/>
</dbReference>
<feature type="region of interest" description="Disordered" evidence="1">
    <location>
        <begin position="1"/>
        <end position="33"/>
    </location>
</feature>